<sequence length="592" mass="68245">MNNVPCIKNLFYLFCKQLKPLPSPADSSNKFYDDLRICTRLTDSCGIACSAGVYLFLLFVSTKSKGACATLLCDLFICIKTPWQVQGGGVIGVVRIEDQIRNPPVVKLKGHTSNILDVQFNPCFSEVIASSSEDLSIRIWEIPHKDKTIREIKNPLCILKGHKKKVTILDWNPINYYILSSSAFDSVVNIWDIENEKKAFQLNTPKKLTSLKWNVKGSLLSGTCVNKYMHIIDPRKKEICHSFYIHNGGKSTKNMWIDGYSGNDDYILSTGFSKNNMREMKLWDLKNTSIPLLSISIDNASSPLLPHYDESIGIIYLIGKGDGNCRYYQHSEGFIRKVGEYKSCLPFKSFGFLPKQVCDVYKCEIGRVYKNENNNSIKPISFYVPRKNPTKFQEDLYPPIIMHDPNYNSKHWIDGIDTYINRISIKDLTLDDLKITKKFKWVPKSFDSIIIQDPVSSKKSSIIKQLTRKFTFFRKNDKHDVFDSDNIDEKSSLRSSEDSRNIRTQSFKEQGILKEEGANQFYKGDGETSMEKDAVSAYVEDERECTSHFRDRDEDINRLLQEKQNRSNINKCLEAIRNIKFCKRREKHREEV</sequence>
<comment type="similarity">
    <text evidence="4">Belongs to the WD repeat coronin family.</text>
</comment>
<dbReference type="PROSITE" id="PS50082">
    <property type="entry name" value="WD_REPEATS_2"/>
    <property type="match status" value="2"/>
</dbReference>
<evidence type="ECO:0000256" key="1">
    <source>
        <dbReference type="ARBA" id="ARBA00022574"/>
    </source>
</evidence>
<dbReference type="PROSITE" id="PS50294">
    <property type="entry name" value="WD_REPEATS_REGION"/>
    <property type="match status" value="2"/>
</dbReference>
<name>A0A1A8X0E2_PLAOA</name>
<evidence type="ECO:0000313" key="7">
    <source>
        <dbReference type="Proteomes" id="UP000078546"/>
    </source>
</evidence>
<dbReference type="PANTHER" id="PTHR10856">
    <property type="entry name" value="CORONIN"/>
    <property type="match status" value="1"/>
</dbReference>
<dbReference type="InterPro" id="IPR019775">
    <property type="entry name" value="WD40_repeat_CS"/>
</dbReference>
<dbReference type="SUPFAM" id="SSF50978">
    <property type="entry name" value="WD40 repeat-like"/>
    <property type="match status" value="1"/>
</dbReference>
<feature type="repeat" description="WD" evidence="3">
    <location>
        <begin position="159"/>
        <end position="201"/>
    </location>
</feature>
<dbReference type="Pfam" id="PF16300">
    <property type="entry name" value="WD40_4"/>
    <property type="match status" value="1"/>
</dbReference>
<dbReference type="Proteomes" id="UP000078560">
    <property type="component" value="Unassembled WGS sequence"/>
</dbReference>
<protein>
    <recommendedName>
        <fullName evidence="4">Coronin</fullName>
    </recommendedName>
</protein>
<evidence type="ECO:0000313" key="6">
    <source>
        <dbReference type="EMBL" id="SBS98705.1"/>
    </source>
</evidence>
<dbReference type="PROSITE" id="PS00678">
    <property type="entry name" value="WD_REPEATS_1"/>
    <property type="match status" value="2"/>
</dbReference>
<dbReference type="Proteomes" id="UP000078546">
    <property type="component" value="Unassembled WGS sequence"/>
</dbReference>
<dbReference type="SMART" id="SM00320">
    <property type="entry name" value="WD40"/>
    <property type="match status" value="3"/>
</dbReference>
<dbReference type="EMBL" id="FLQV01000882">
    <property type="protein sequence ID" value="SBS98705.1"/>
    <property type="molecule type" value="Genomic_DNA"/>
</dbReference>
<evidence type="ECO:0000313" key="8">
    <source>
        <dbReference type="Proteomes" id="UP000078560"/>
    </source>
</evidence>
<dbReference type="PANTHER" id="PTHR10856:SF0">
    <property type="entry name" value="CORONIN"/>
    <property type="match status" value="1"/>
</dbReference>
<reference evidence="7 8" key="2">
    <citation type="submission" date="2016-05" db="EMBL/GenBank/DDBJ databases">
        <authorList>
            <person name="Naeem Raeece"/>
        </authorList>
    </citation>
    <scope>NUCLEOTIDE SEQUENCE [LARGE SCALE GENOMIC DNA]</scope>
</reference>
<keyword evidence="2 4" id="KW-0677">Repeat</keyword>
<proteinExistence type="inferred from homology"/>
<dbReference type="InterPro" id="IPR036322">
    <property type="entry name" value="WD40_repeat_dom_sf"/>
</dbReference>
<dbReference type="SMART" id="SM01167">
    <property type="entry name" value="DUF1900"/>
    <property type="match status" value="1"/>
</dbReference>
<evidence type="ECO:0000256" key="3">
    <source>
        <dbReference type="PROSITE-ProRule" id="PRU00221"/>
    </source>
</evidence>
<reference evidence="6" key="1">
    <citation type="submission" date="2016-05" db="EMBL/GenBank/DDBJ databases">
        <authorList>
            <person name="Lavstsen T."/>
            <person name="Jespersen J.S."/>
        </authorList>
    </citation>
    <scope>NUCLEOTIDE SEQUENCE [LARGE SCALE GENOMIC DNA]</scope>
</reference>
<evidence type="ECO:0000256" key="2">
    <source>
        <dbReference type="ARBA" id="ARBA00022737"/>
    </source>
</evidence>
<keyword evidence="1 3" id="KW-0853">WD repeat</keyword>
<feature type="repeat" description="WD" evidence="3">
    <location>
        <begin position="108"/>
        <end position="142"/>
    </location>
</feature>
<dbReference type="InterPro" id="IPR015943">
    <property type="entry name" value="WD40/YVTN_repeat-like_dom_sf"/>
</dbReference>
<dbReference type="InterPro" id="IPR001680">
    <property type="entry name" value="WD40_rpt"/>
</dbReference>
<accession>A0A1A8X0E2</accession>
<dbReference type="Pfam" id="PF00400">
    <property type="entry name" value="WD40"/>
    <property type="match status" value="2"/>
</dbReference>
<evidence type="ECO:0000313" key="5">
    <source>
        <dbReference type="EMBL" id="SBS89028.1"/>
    </source>
</evidence>
<organism evidence="6 7">
    <name type="scientific">Plasmodium ovale curtisi</name>
    <dbReference type="NCBI Taxonomy" id="864141"/>
    <lineage>
        <taxon>Eukaryota</taxon>
        <taxon>Sar</taxon>
        <taxon>Alveolata</taxon>
        <taxon>Apicomplexa</taxon>
        <taxon>Aconoidasida</taxon>
        <taxon>Haemosporida</taxon>
        <taxon>Plasmodiidae</taxon>
        <taxon>Plasmodium</taxon>
        <taxon>Plasmodium (Plasmodium)</taxon>
    </lineage>
</organism>
<gene>
    <name evidence="6" type="ORF">POVCU1_048150</name>
    <name evidence="5" type="ORF">POVCU2_0051830</name>
</gene>
<dbReference type="EMBL" id="FLQU01000675">
    <property type="protein sequence ID" value="SBS89028.1"/>
    <property type="molecule type" value="Genomic_DNA"/>
</dbReference>
<dbReference type="GO" id="GO:0007015">
    <property type="term" value="P:actin filament organization"/>
    <property type="evidence" value="ECO:0007669"/>
    <property type="project" value="TreeGrafter"/>
</dbReference>
<dbReference type="Gene3D" id="2.130.10.10">
    <property type="entry name" value="YVTN repeat-like/Quinoprotein amine dehydrogenase"/>
    <property type="match status" value="1"/>
</dbReference>
<dbReference type="FunFam" id="2.130.10.10:FF:000774">
    <property type="entry name" value="Coronin"/>
    <property type="match status" value="1"/>
</dbReference>
<dbReference type="AlphaFoldDB" id="A0A1A8X0E2"/>
<dbReference type="InterPro" id="IPR015505">
    <property type="entry name" value="Coronin"/>
</dbReference>
<evidence type="ECO:0000256" key="4">
    <source>
        <dbReference type="RuleBase" id="RU280818"/>
    </source>
</evidence>
<dbReference type="GO" id="GO:0051015">
    <property type="term" value="F:actin filament binding"/>
    <property type="evidence" value="ECO:0007669"/>
    <property type="project" value="TreeGrafter"/>
</dbReference>